<dbReference type="InterPro" id="IPR011050">
    <property type="entry name" value="Pectin_lyase_fold/virulence"/>
</dbReference>
<evidence type="ECO:0000313" key="3">
    <source>
        <dbReference type="Proteomes" id="UP000321113"/>
    </source>
</evidence>
<dbReference type="RefSeq" id="WP_119008432.1">
    <property type="nucleotide sequence ID" value="NZ_BJXK01000004.1"/>
</dbReference>
<dbReference type="PROSITE" id="PS51257">
    <property type="entry name" value="PROKAR_LIPOPROTEIN"/>
    <property type="match status" value="1"/>
</dbReference>
<dbReference type="Proteomes" id="UP000321113">
    <property type="component" value="Unassembled WGS sequence"/>
</dbReference>
<proteinExistence type="predicted"/>
<organism evidence="2 3">
    <name type="scientific">Vibrio superstes NBRC 103154</name>
    <dbReference type="NCBI Taxonomy" id="1219062"/>
    <lineage>
        <taxon>Bacteria</taxon>
        <taxon>Pseudomonadati</taxon>
        <taxon>Pseudomonadota</taxon>
        <taxon>Gammaproteobacteria</taxon>
        <taxon>Vibrionales</taxon>
        <taxon>Vibrionaceae</taxon>
        <taxon>Vibrio</taxon>
    </lineage>
</organism>
<dbReference type="InterPro" id="IPR012334">
    <property type="entry name" value="Pectin_lyas_fold"/>
</dbReference>
<dbReference type="SMART" id="SM00710">
    <property type="entry name" value="PbH1"/>
    <property type="match status" value="6"/>
</dbReference>
<comment type="caution">
    <text evidence="2">The sequence shown here is derived from an EMBL/GenBank/DDBJ whole genome shotgun (WGS) entry which is preliminary data.</text>
</comment>
<feature type="chain" id="PRO_5021815972" description="Alginate lyase" evidence="1">
    <location>
        <begin position="24"/>
        <end position="523"/>
    </location>
</feature>
<keyword evidence="3" id="KW-1185">Reference proteome</keyword>
<dbReference type="InterPro" id="IPR006626">
    <property type="entry name" value="PbH1"/>
</dbReference>
<evidence type="ECO:0000256" key="1">
    <source>
        <dbReference type="SAM" id="SignalP"/>
    </source>
</evidence>
<feature type="signal peptide" evidence="1">
    <location>
        <begin position="1"/>
        <end position="23"/>
    </location>
</feature>
<sequence>MKKTPVLLIAGSLLLTGCMSNQASTDPVTKPTLVMVDQGVSIASMQQVLELRESILNAQDGDVISIKAGHYRDLGSVTLTANNVTIKAEVPGTVIFNGSTQFIVKGDNNLIESLVFTDGGATLSTVSHDANIMGVFGIFGKNNTLNNSVIYKFNDYDYEPDAKGKYPNIRWVTVGGENNKITNNTFEGKYKRGAMLVVATSDKLEKTLIEGNIFKDLTALDIELIENSDPKMVRTNRNDRQAIRIGDSHNSLFESQSVVKNNYFDNISGYVGKNGSGEIELISVKASDVTFDGNTIRNSTSMISLRHGHNNTVTNNVILPGNTANSGGIRIYDENHIIENNYIEGTLGKGTYRGGLVLNTGIIDVANGEELSKDSTEGKTLQKQWTPKDVIVKNNTLVNNTQGIFASNAVHRVSLTDDTRAETIFPAVDTLFENNLSIAAEANTNAFRQFDGEKFKMIGSEFKNNIFYGQIEGLDEPLPQGISTEKPAMERDEQGLIKAVGSVGATNLTVLTEDMVGSNIAFK</sequence>
<dbReference type="Gene3D" id="2.160.20.10">
    <property type="entry name" value="Single-stranded right-handed beta-helix, Pectin lyase-like"/>
    <property type="match status" value="1"/>
</dbReference>
<dbReference type="EMBL" id="BJXK01000004">
    <property type="protein sequence ID" value="GEM79145.1"/>
    <property type="molecule type" value="Genomic_DNA"/>
</dbReference>
<dbReference type="CDD" id="cd14251">
    <property type="entry name" value="PL-6"/>
    <property type="match status" value="1"/>
</dbReference>
<dbReference type="SUPFAM" id="SSF51126">
    <property type="entry name" value="Pectin lyase-like"/>
    <property type="match status" value="1"/>
</dbReference>
<reference evidence="2 3" key="1">
    <citation type="submission" date="2019-07" db="EMBL/GenBank/DDBJ databases">
        <title>Whole genome shotgun sequence of Vibrio superstes NBRC 103154.</title>
        <authorList>
            <person name="Hosoyama A."/>
            <person name="Uohara A."/>
            <person name="Ohji S."/>
            <person name="Ichikawa N."/>
        </authorList>
    </citation>
    <scope>NUCLEOTIDE SEQUENCE [LARGE SCALE GENOMIC DNA]</scope>
    <source>
        <strain evidence="2 3">NBRC 103154</strain>
    </source>
</reference>
<dbReference type="OrthoDB" id="6475864at2"/>
<gene>
    <name evidence="2" type="ORF">VSU01S_13900</name>
</gene>
<protein>
    <recommendedName>
        <fullName evidence="4">Alginate lyase</fullName>
    </recommendedName>
</protein>
<dbReference type="AlphaFoldDB" id="A0A511QP89"/>
<accession>A0A511QP89</accession>
<dbReference type="InterPro" id="IPR039513">
    <property type="entry name" value="PL-6"/>
</dbReference>
<dbReference type="Pfam" id="PF14592">
    <property type="entry name" value="Chondroitinas_B"/>
    <property type="match status" value="1"/>
</dbReference>
<evidence type="ECO:0008006" key="4">
    <source>
        <dbReference type="Google" id="ProtNLM"/>
    </source>
</evidence>
<evidence type="ECO:0000313" key="2">
    <source>
        <dbReference type="EMBL" id="GEM79145.1"/>
    </source>
</evidence>
<name>A0A511QP89_9VIBR</name>
<keyword evidence="1" id="KW-0732">Signal</keyword>